<protein>
    <recommendedName>
        <fullName evidence="2">UPF0102 protein tloyanaT_36020</fullName>
    </recommendedName>
</protein>
<sequence>MDLRDKMKPNDIRGALTTKEVGQSMELVAAEYLKQQGLTLIATNFSCKFGEIDLILQEQQSLVFVEVKYRQSAAFGGAINAISPTKREKIIKTAQIYMQQAKLNEYNTCCRFDVVAIQGTASHPDISWLKNAF</sequence>
<reference evidence="3 4" key="1">
    <citation type="submission" date="2023-03" db="EMBL/GenBank/DDBJ databases">
        <title>Thalassotalea loyana LMG 22536T draft genome sequence.</title>
        <authorList>
            <person name="Sawabe T."/>
        </authorList>
    </citation>
    <scope>NUCLEOTIDE SEQUENCE [LARGE SCALE GENOMIC DNA]</scope>
    <source>
        <strain evidence="3 4">LMG 22536</strain>
    </source>
</reference>
<comment type="similarity">
    <text evidence="1 2">Belongs to the UPF0102 family.</text>
</comment>
<dbReference type="PANTHER" id="PTHR34039">
    <property type="entry name" value="UPF0102 PROTEIN YRAN"/>
    <property type="match status" value="1"/>
</dbReference>
<dbReference type="PANTHER" id="PTHR34039:SF1">
    <property type="entry name" value="UPF0102 PROTEIN YRAN"/>
    <property type="match status" value="1"/>
</dbReference>
<dbReference type="InterPro" id="IPR003509">
    <property type="entry name" value="UPF0102_YraN-like"/>
</dbReference>
<evidence type="ECO:0000256" key="1">
    <source>
        <dbReference type="ARBA" id="ARBA00006738"/>
    </source>
</evidence>
<name>A0ABQ6HII6_9GAMM</name>
<dbReference type="SUPFAM" id="SSF52980">
    <property type="entry name" value="Restriction endonuclease-like"/>
    <property type="match status" value="1"/>
</dbReference>
<dbReference type="Proteomes" id="UP001157134">
    <property type="component" value="Unassembled WGS sequence"/>
</dbReference>
<evidence type="ECO:0000313" key="4">
    <source>
        <dbReference type="Proteomes" id="UP001157134"/>
    </source>
</evidence>
<dbReference type="InterPro" id="IPR011335">
    <property type="entry name" value="Restrct_endonuc-II-like"/>
</dbReference>
<comment type="caution">
    <text evidence="3">The sequence shown here is derived from an EMBL/GenBank/DDBJ whole genome shotgun (WGS) entry which is preliminary data.</text>
</comment>
<dbReference type="NCBIfam" id="TIGR00252">
    <property type="entry name" value="YraN family protein"/>
    <property type="match status" value="1"/>
</dbReference>
<dbReference type="Gene3D" id="3.40.1350.10">
    <property type="match status" value="1"/>
</dbReference>
<keyword evidence="4" id="KW-1185">Reference proteome</keyword>
<dbReference type="HAMAP" id="MF_00048">
    <property type="entry name" value="UPF0102"/>
    <property type="match status" value="1"/>
</dbReference>
<dbReference type="NCBIfam" id="NF009150">
    <property type="entry name" value="PRK12497.1-3"/>
    <property type="match status" value="1"/>
</dbReference>
<evidence type="ECO:0000313" key="3">
    <source>
        <dbReference type="EMBL" id="GLX87349.1"/>
    </source>
</evidence>
<dbReference type="EMBL" id="BSSV01000011">
    <property type="protein sequence ID" value="GLX87349.1"/>
    <property type="molecule type" value="Genomic_DNA"/>
</dbReference>
<organism evidence="3 4">
    <name type="scientific">Thalassotalea loyana</name>
    <dbReference type="NCBI Taxonomy" id="280483"/>
    <lineage>
        <taxon>Bacteria</taxon>
        <taxon>Pseudomonadati</taxon>
        <taxon>Pseudomonadota</taxon>
        <taxon>Gammaproteobacteria</taxon>
        <taxon>Alteromonadales</taxon>
        <taxon>Colwelliaceae</taxon>
        <taxon>Thalassotalea</taxon>
    </lineage>
</organism>
<gene>
    <name evidence="3" type="ORF">tloyanaT_36020</name>
</gene>
<proteinExistence type="inferred from homology"/>
<dbReference type="Pfam" id="PF02021">
    <property type="entry name" value="UPF0102"/>
    <property type="match status" value="1"/>
</dbReference>
<dbReference type="CDD" id="cd20736">
    <property type="entry name" value="PoNe_Nuclease"/>
    <property type="match status" value="1"/>
</dbReference>
<evidence type="ECO:0000256" key="2">
    <source>
        <dbReference type="HAMAP-Rule" id="MF_00048"/>
    </source>
</evidence>
<dbReference type="InterPro" id="IPR011856">
    <property type="entry name" value="tRNA_endonuc-like_dom_sf"/>
</dbReference>
<accession>A0ABQ6HII6</accession>